<dbReference type="EMBL" id="JACGCM010001924">
    <property type="protein sequence ID" value="KAF6147327.1"/>
    <property type="molecule type" value="Genomic_DNA"/>
</dbReference>
<reference evidence="9 10" key="1">
    <citation type="journal article" date="2020" name="IScience">
        <title>Genome Sequencing of the Endangered Kingdonia uniflora (Circaeasteraceae, Ranunculales) Reveals Potential Mechanisms of Evolutionary Specialization.</title>
        <authorList>
            <person name="Sun Y."/>
            <person name="Deng T."/>
            <person name="Zhang A."/>
            <person name="Moore M.J."/>
            <person name="Landis J.B."/>
            <person name="Lin N."/>
            <person name="Zhang H."/>
            <person name="Zhang X."/>
            <person name="Huang J."/>
            <person name="Zhang X."/>
            <person name="Sun H."/>
            <person name="Wang H."/>
        </authorList>
    </citation>
    <scope>NUCLEOTIDE SEQUENCE [LARGE SCALE GENOMIC DNA]</scope>
    <source>
        <strain evidence="9">TB1705</strain>
        <tissue evidence="9">Leaf</tissue>
    </source>
</reference>
<evidence type="ECO:0000313" key="10">
    <source>
        <dbReference type="Proteomes" id="UP000541444"/>
    </source>
</evidence>
<name>A0A7J7LXJ0_9MAGN</name>
<evidence type="ECO:0000256" key="3">
    <source>
        <dbReference type="ARBA" id="ARBA00022679"/>
    </source>
</evidence>
<gene>
    <name evidence="9" type="ORF">GIB67_025886</name>
</gene>
<dbReference type="GO" id="GO:0005737">
    <property type="term" value="C:cytoplasm"/>
    <property type="evidence" value="ECO:0007669"/>
    <property type="project" value="TreeGrafter"/>
</dbReference>
<dbReference type="InterPro" id="IPR011009">
    <property type="entry name" value="Kinase-like_dom_sf"/>
</dbReference>
<feature type="region of interest" description="Disordered" evidence="7">
    <location>
        <begin position="301"/>
        <end position="323"/>
    </location>
</feature>
<dbReference type="PANTHER" id="PTHR48016">
    <property type="entry name" value="MAP KINASE KINASE KINASE SSK2-RELATED-RELATED"/>
    <property type="match status" value="1"/>
</dbReference>
<dbReference type="Proteomes" id="UP000541444">
    <property type="component" value="Unassembled WGS sequence"/>
</dbReference>
<keyword evidence="5" id="KW-0418">Kinase</keyword>
<proteinExistence type="inferred from homology"/>
<keyword evidence="4" id="KW-0547">Nucleotide-binding</keyword>
<sequence length="323" mass="36937">MFYLNLVHFQPRMKMMILPVPIPTPFIIFHLMVDPEGSLVHGQKEVFWGVDHLEQYEGLSDCVRIQCSQFQEQRCLMEDLRRRKPTLADNVARISDNLDKLEGLIEALGRGAFPSPPITTILPPITTTIPKIGAPPHRPEIALLSQFEHENIVRYLGTDKDEAKLYIFLDLVSKGSLAQLYQRYHLQDSQASAYTRQILHGLKYLHDRNGYKMCQYIGGCKWIRETCRFRVGKGNQFNDVKSCKGTALWMAPEMQALFRIGRGEPPPVPDSLSKDARDFIHKCLQVKPDNRPTAAQLLEHPFVKRPSHASSGSASPLHNNWRR</sequence>
<evidence type="ECO:0000256" key="2">
    <source>
        <dbReference type="ARBA" id="ARBA00022527"/>
    </source>
</evidence>
<comment type="similarity">
    <text evidence="1">Belongs to the protein kinase superfamily. STE Ser/Thr protein kinase family. MAP kinase kinase kinase subfamily.</text>
</comment>
<keyword evidence="10" id="KW-1185">Reference proteome</keyword>
<evidence type="ECO:0000256" key="4">
    <source>
        <dbReference type="ARBA" id="ARBA00022741"/>
    </source>
</evidence>
<dbReference type="AlphaFoldDB" id="A0A7J7LXJ0"/>
<feature type="domain" description="Protein kinase" evidence="8">
    <location>
        <begin position="102"/>
        <end position="303"/>
    </location>
</feature>
<accession>A0A7J7LXJ0</accession>
<dbReference type="InterPro" id="IPR000719">
    <property type="entry name" value="Prot_kinase_dom"/>
</dbReference>
<keyword evidence="6" id="KW-0067">ATP-binding</keyword>
<evidence type="ECO:0000259" key="8">
    <source>
        <dbReference type="PROSITE" id="PS50011"/>
    </source>
</evidence>
<dbReference type="GO" id="GO:0004709">
    <property type="term" value="F:MAP kinase kinase kinase activity"/>
    <property type="evidence" value="ECO:0007669"/>
    <property type="project" value="TreeGrafter"/>
</dbReference>
<organism evidence="9 10">
    <name type="scientific">Kingdonia uniflora</name>
    <dbReference type="NCBI Taxonomy" id="39325"/>
    <lineage>
        <taxon>Eukaryota</taxon>
        <taxon>Viridiplantae</taxon>
        <taxon>Streptophyta</taxon>
        <taxon>Embryophyta</taxon>
        <taxon>Tracheophyta</taxon>
        <taxon>Spermatophyta</taxon>
        <taxon>Magnoliopsida</taxon>
        <taxon>Ranunculales</taxon>
        <taxon>Circaeasteraceae</taxon>
        <taxon>Kingdonia</taxon>
    </lineage>
</organism>
<dbReference type="InterPro" id="IPR050538">
    <property type="entry name" value="MAP_kinase_kinase_kinase"/>
</dbReference>
<keyword evidence="3" id="KW-0808">Transferase</keyword>
<dbReference type="Pfam" id="PF00069">
    <property type="entry name" value="Pkinase"/>
    <property type="match status" value="1"/>
</dbReference>
<dbReference type="PANTHER" id="PTHR48016:SF29">
    <property type="entry name" value="MITOGEN-ACTIVATED PROTEIN KINASE KINASE KINASE 1-RELATED"/>
    <property type="match status" value="1"/>
</dbReference>
<feature type="compositionally biased region" description="Polar residues" evidence="7">
    <location>
        <begin position="308"/>
        <end position="323"/>
    </location>
</feature>
<dbReference type="OrthoDB" id="266718at2759"/>
<evidence type="ECO:0000256" key="5">
    <source>
        <dbReference type="ARBA" id="ARBA00022777"/>
    </source>
</evidence>
<comment type="caution">
    <text evidence="9">The sequence shown here is derived from an EMBL/GenBank/DDBJ whole genome shotgun (WGS) entry which is preliminary data.</text>
</comment>
<evidence type="ECO:0000256" key="7">
    <source>
        <dbReference type="SAM" id="MobiDB-lite"/>
    </source>
</evidence>
<evidence type="ECO:0000313" key="9">
    <source>
        <dbReference type="EMBL" id="KAF6147327.1"/>
    </source>
</evidence>
<dbReference type="GO" id="GO:0005524">
    <property type="term" value="F:ATP binding"/>
    <property type="evidence" value="ECO:0007669"/>
    <property type="project" value="UniProtKB-KW"/>
</dbReference>
<dbReference type="Gene3D" id="1.10.510.10">
    <property type="entry name" value="Transferase(Phosphotransferase) domain 1"/>
    <property type="match status" value="2"/>
</dbReference>
<evidence type="ECO:0000256" key="6">
    <source>
        <dbReference type="ARBA" id="ARBA00022840"/>
    </source>
</evidence>
<dbReference type="SUPFAM" id="SSF56112">
    <property type="entry name" value="Protein kinase-like (PK-like)"/>
    <property type="match status" value="1"/>
</dbReference>
<protein>
    <recommendedName>
        <fullName evidence="8">Protein kinase domain-containing protein</fullName>
    </recommendedName>
</protein>
<keyword evidence="2" id="KW-0723">Serine/threonine-protein kinase</keyword>
<evidence type="ECO:0000256" key="1">
    <source>
        <dbReference type="ARBA" id="ARBA00006529"/>
    </source>
</evidence>
<dbReference type="PROSITE" id="PS50011">
    <property type="entry name" value="PROTEIN_KINASE_DOM"/>
    <property type="match status" value="1"/>
</dbReference>